<gene>
    <name evidence="2" type="ORF">NX801_25585</name>
</gene>
<feature type="region of interest" description="Disordered" evidence="1">
    <location>
        <begin position="72"/>
        <end position="93"/>
    </location>
</feature>
<accession>A0ABT2CNF1</accession>
<organism evidence="2 3">
    <name type="scientific">Streptomyces pyxinae</name>
    <dbReference type="NCBI Taxonomy" id="2970734"/>
    <lineage>
        <taxon>Bacteria</taxon>
        <taxon>Bacillati</taxon>
        <taxon>Actinomycetota</taxon>
        <taxon>Actinomycetes</taxon>
        <taxon>Kitasatosporales</taxon>
        <taxon>Streptomycetaceae</taxon>
        <taxon>Streptomyces</taxon>
    </lineage>
</organism>
<reference evidence="2" key="1">
    <citation type="submission" date="2022-08" db="EMBL/GenBank/DDBJ databases">
        <authorList>
            <person name="Somphong A."/>
            <person name="Phongsopitanun W."/>
        </authorList>
    </citation>
    <scope>NUCLEOTIDE SEQUENCE</scope>
    <source>
        <strain evidence="2">LP05-1</strain>
    </source>
</reference>
<dbReference type="Proteomes" id="UP001431313">
    <property type="component" value="Unassembled WGS sequence"/>
</dbReference>
<dbReference type="EMBL" id="JANUGQ010000028">
    <property type="protein sequence ID" value="MCS0638960.1"/>
    <property type="molecule type" value="Genomic_DNA"/>
</dbReference>
<dbReference type="RefSeq" id="WP_258790267.1">
    <property type="nucleotide sequence ID" value="NZ_JANUGQ010000028.1"/>
</dbReference>
<dbReference type="InterPro" id="IPR011990">
    <property type="entry name" value="TPR-like_helical_dom_sf"/>
</dbReference>
<comment type="caution">
    <text evidence="2">The sequence shown here is derived from an EMBL/GenBank/DDBJ whole genome shotgun (WGS) entry which is preliminary data.</text>
</comment>
<sequence>MKENECLDSAMRERGFKQHELAGAVNAQLLKHGYEGTVSDRTVRNWVTGKTRWPHPRQRQALNAVFGRTAEELGFHPPARRRRPSTPPEDPVDRRNFLAAATGTAASVTMPFMGAAPQVGTADVIRLRSGLDALMALDDTRGGHEGLERAALAGAEDALAKQKLSATQRIRQRLFSVAADYTATAAWSALDARRGSRAQALLGRALYLAGMGRDPIVEMRVWNSYAMLAHQRGEYADAVDSGLAAQSTGITKRDPFFASLAHARTAVGHSHFGDRQAALRSLGRAQDALGKASSHDPRPSWTAFYGQAELAAMTSIVRDRVGDSAQAEAASHLALASIPEQFRRNRALATTRLALAQLHQRDVDQACMTAAAVFELMMGSPVPGRPRSLLGDFYRDLITLAPDAVVAREWGDRFRTEWSRA</sequence>
<protein>
    <submittedName>
        <fullName evidence="2">XRE family transcriptional regulator</fullName>
    </submittedName>
</protein>
<proteinExistence type="predicted"/>
<evidence type="ECO:0000256" key="1">
    <source>
        <dbReference type="SAM" id="MobiDB-lite"/>
    </source>
</evidence>
<dbReference type="SUPFAM" id="SSF48452">
    <property type="entry name" value="TPR-like"/>
    <property type="match status" value="1"/>
</dbReference>
<keyword evidence="3" id="KW-1185">Reference proteome</keyword>
<evidence type="ECO:0000313" key="2">
    <source>
        <dbReference type="EMBL" id="MCS0638960.1"/>
    </source>
</evidence>
<name>A0ABT2CNF1_9ACTN</name>
<evidence type="ECO:0000313" key="3">
    <source>
        <dbReference type="Proteomes" id="UP001431313"/>
    </source>
</evidence>